<feature type="chain" id="PRO_5037207299" evidence="1">
    <location>
        <begin position="21"/>
        <end position="176"/>
    </location>
</feature>
<name>A0A914CGL4_9BILA</name>
<accession>A0A914CGL4</accession>
<sequence length="176" mass="19515">MHKLVVSLSLFAIFIHSVFGDCTWPNGTDIGKHWWQLPSSIFNIYGLLNTNSQGQQEYPIHLNAPVLAILYVNNTGPVIRQVQVDIDLAEWNPSNCKWNTIPTFGLLSNLNGCSIGISCPIPQGNKILKVTIDFSQFQAIIGLLKNDAAYQMQITLTNQATGDKIVVFDQARAETN</sequence>
<dbReference type="PANTHER" id="PTHR35573:SF1">
    <property type="entry name" value="ML DOMAIN-CONTAINING PROTEIN"/>
    <property type="match status" value="1"/>
</dbReference>
<evidence type="ECO:0000256" key="1">
    <source>
        <dbReference type="SAM" id="SignalP"/>
    </source>
</evidence>
<dbReference type="PANTHER" id="PTHR35573">
    <property type="entry name" value="PROTEIN CBG22129"/>
    <property type="match status" value="1"/>
</dbReference>
<feature type="signal peptide" evidence="1">
    <location>
        <begin position="1"/>
        <end position="20"/>
    </location>
</feature>
<keyword evidence="2" id="KW-1185">Reference proteome</keyword>
<dbReference type="AlphaFoldDB" id="A0A914CGL4"/>
<keyword evidence="1" id="KW-0732">Signal</keyword>
<reference evidence="3" key="1">
    <citation type="submission" date="2022-11" db="UniProtKB">
        <authorList>
            <consortium name="WormBaseParasite"/>
        </authorList>
    </citation>
    <scope>IDENTIFICATION</scope>
</reference>
<dbReference type="Proteomes" id="UP000887540">
    <property type="component" value="Unplaced"/>
</dbReference>
<dbReference type="WBParaSite" id="ACRNAN_scaffold1047.g24388.t1">
    <property type="protein sequence ID" value="ACRNAN_scaffold1047.g24388.t1"/>
    <property type="gene ID" value="ACRNAN_scaffold1047.g24388"/>
</dbReference>
<organism evidence="2 3">
    <name type="scientific">Acrobeloides nanus</name>
    <dbReference type="NCBI Taxonomy" id="290746"/>
    <lineage>
        <taxon>Eukaryota</taxon>
        <taxon>Metazoa</taxon>
        <taxon>Ecdysozoa</taxon>
        <taxon>Nematoda</taxon>
        <taxon>Chromadorea</taxon>
        <taxon>Rhabditida</taxon>
        <taxon>Tylenchina</taxon>
        <taxon>Cephalobomorpha</taxon>
        <taxon>Cephaloboidea</taxon>
        <taxon>Cephalobidae</taxon>
        <taxon>Acrobeloides</taxon>
    </lineage>
</organism>
<proteinExistence type="predicted"/>
<evidence type="ECO:0000313" key="3">
    <source>
        <dbReference type="WBParaSite" id="ACRNAN_scaffold1047.g24388.t1"/>
    </source>
</evidence>
<evidence type="ECO:0000313" key="2">
    <source>
        <dbReference type="Proteomes" id="UP000887540"/>
    </source>
</evidence>
<protein>
    <submittedName>
        <fullName evidence="3">MD-2-related lipid-recognition domain-containing protein</fullName>
    </submittedName>
</protein>